<feature type="transmembrane region" description="Helical" evidence="6">
    <location>
        <begin position="12"/>
        <end position="32"/>
    </location>
</feature>
<dbReference type="NCBIfam" id="NF009512">
    <property type="entry name" value="PRK12872.1-1"/>
    <property type="match status" value="1"/>
</dbReference>
<evidence type="ECO:0000256" key="3">
    <source>
        <dbReference type="ARBA" id="ARBA00022692"/>
    </source>
</evidence>
<feature type="transmembrane region" description="Helical" evidence="6">
    <location>
        <begin position="228"/>
        <end position="245"/>
    </location>
</feature>
<dbReference type="InterPro" id="IPR050475">
    <property type="entry name" value="Prenyltransferase_related"/>
</dbReference>
<dbReference type="PANTHER" id="PTHR42723">
    <property type="entry name" value="CHLOROPHYLL SYNTHASE"/>
    <property type="match status" value="1"/>
</dbReference>
<feature type="transmembrane region" description="Helical" evidence="6">
    <location>
        <begin position="139"/>
        <end position="164"/>
    </location>
</feature>
<dbReference type="CDD" id="cd13961">
    <property type="entry name" value="PT_UbiA_DGGGPS"/>
    <property type="match status" value="1"/>
</dbReference>
<evidence type="ECO:0000256" key="1">
    <source>
        <dbReference type="ARBA" id="ARBA00004141"/>
    </source>
</evidence>
<dbReference type="Proteomes" id="UP000447545">
    <property type="component" value="Unassembled WGS sequence"/>
</dbReference>
<proteinExistence type="predicted"/>
<dbReference type="InterPro" id="IPR044878">
    <property type="entry name" value="UbiA_sf"/>
</dbReference>
<evidence type="ECO:0000256" key="2">
    <source>
        <dbReference type="ARBA" id="ARBA00022475"/>
    </source>
</evidence>
<evidence type="ECO:0000256" key="6">
    <source>
        <dbReference type="SAM" id="Phobius"/>
    </source>
</evidence>
<keyword evidence="8" id="KW-1185">Reference proteome</keyword>
<name>A0A7K1GE67_9FLAO</name>
<evidence type="ECO:0000256" key="4">
    <source>
        <dbReference type="ARBA" id="ARBA00022989"/>
    </source>
</evidence>
<organism evidence="7 8">
    <name type="scientific">Winogradskyella ouciana</name>
    <dbReference type="NCBI Taxonomy" id="2608631"/>
    <lineage>
        <taxon>Bacteria</taxon>
        <taxon>Pseudomonadati</taxon>
        <taxon>Bacteroidota</taxon>
        <taxon>Flavobacteriia</taxon>
        <taxon>Flavobacteriales</taxon>
        <taxon>Flavobacteriaceae</taxon>
        <taxon>Winogradskyella</taxon>
    </lineage>
</organism>
<evidence type="ECO:0000256" key="5">
    <source>
        <dbReference type="ARBA" id="ARBA00023136"/>
    </source>
</evidence>
<dbReference type="Gene3D" id="1.20.120.1780">
    <property type="entry name" value="UbiA prenyltransferase"/>
    <property type="match status" value="1"/>
</dbReference>
<feature type="transmembrane region" description="Helical" evidence="6">
    <location>
        <begin position="287"/>
        <end position="306"/>
    </location>
</feature>
<keyword evidence="3 6" id="KW-0812">Transmembrane</keyword>
<keyword evidence="5 6" id="KW-0472">Membrane</keyword>
<dbReference type="RefSeq" id="WP_155089616.1">
    <property type="nucleotide sequence ID" value="NZ_WJYA01000006.1"/>
</dbReference>
<feature type="transmembrane region" description="Helical" evidence="6">
    <location>
        <begin position="90"/>
        <end position="110"/>
    </location>
</feature>
<keyword evidence="2" id="KW-1003">Cell membrane</keyword>
<sequence>MIHFLNLIRWKNLLMIALVQILIKYALLLPFYESHGVITTLSPLAFFLLVIATVCIAAGGYVINDIYDVEADKINKPSKVIINTHISEKIALRLFIILNVIGVGIGFYLSNGIGKSGFFVIFFIASALLYMYSSFLKQILLVGNVIVSLVVALSILLVGVFELLPVINDSNREIQIFFFRLILDYAIFAFIINFIRELVKDIEDIDGDYKAGMQTLPIVLGRERANKIVFVLSLIPLFAVVYYVVDNLFKQQLLVGYFLVLVIAPLIYVTIKLFSVEHKSHYKHISLILKLVMLTGMLSMTLYSYVLN</sequence>
<reference evidence="7 8" key="1">
    <citation type="submission" date="2019-11" db="EMBL/GenBank/DDBJ databases">
        <title>Winogradskyella ouciana sp. nov., isolated from the hadal seawater of the Mariana Trench.</title>
        <authorList>
            <person name="Liu R."/>
        </authorList>
    </citation>
    <scope>NUCLEOTIDE SEQUENCE [LARGE SCALE GENOMIC DNA]</scope>
    <source>
        <strain evidence="7 8">ZXX205</strain>
    </source>
</reference>
<keyword evidence="7" id="KW-0808">Transferase</keyword>
<dbReference type="Pfam" id="PF01040">
    <property type="entry name" value="UbiA"/>
    <property type="match status" value="1"/>
</dbReference>
<feature type="transmembrane region" description="Helical" evidence="6">
    <location>
        <begin position="44"/>
        <end position="69"/>
    </location>
</feature>
<comment type="caution">
    <text evidence="7">The sequence shown here is derived from an EMBL/GenBank/DDBJ whole genome shotgun (WGS) entry which is preliminary data.</text>
</comment>
<protein>
    <submittedName>
        <fullName evidence="7">Prenyltransferase</fullName>
    </submittedName>
</protein>
<comment type="subcellular location">
    <subcellularLocation>
        <location evidence="1">Membrane</location>
        <topology evidence="1">Multi-pass membrane protein</topology>
    </subcellularLocation>
</comment>
<dbReference type="EMBL" id="WJYA01000006">
    <property type="protein sequence ID" value="MTE27600.1"/>
    <property type="molecule type" value="Genomic_DNA"/>
</dbReference>
<evidence type="ECO:0000313" key="7">
    <source>
        <dbReference type="EMBL" id="MTE27600.1"/>
    </source>
</evidence>
<feature type="transmembrane region" description="Helical" evidence="6">
    <location>
        <begin position="257"/>
        <end position="275"/>
    </location>
</feature>
<dbReference type="GO" id="GO:0016020">
    <property type="term" value="C:membrane"/>
    <property type="evidence" value="ECO:0007669"/>
    <property type="project" value="UniProtKB-SubCell"/>
</dbReference>
<dbReference type="InterPro" id="IPR000537">
    <property type="entry name" value="UbiA_prenyltransferase"/>
</dbReference>
<dbReference type="GO" id="GO:0016765">
    <property type="term" value="F:transferase activity, transferring alkyl or aryl (other than methyl) groups"/>
    <property type="evidence" value="ECO:0007669"/>
    <property type="project" value="InterPro"/>
</dbReference>
<feature type="transmembrane region" description="Helical" evidence="6">
    <location>
        <begin position="116"/>
        <end position="132"/>
    </location>
</feature>
<dbReference type="Gene3D" id="1.10.357.140">
    <property type="entry name" value="UbiA prenyltransferase"/>
    <property type="match status" value="1"/>
</dbReference>
<evidence type="ECO:0000313" key="8">
    <source>
        <dbReference type="Proteomes" id="UP000447545"/>
    </source>
</evidence>
<gene>
    <name evidence="7" type="ORF">F1003_11715</name>
</gene>
<keyword evidence="4 6" id="KW-1133">Transmembrane helix</keyword>
<dbReference type="PANTHER" id="PTHR42723:SF1">
    <property type="entry name" value="CHLOROPHYLL SYNTHASE, CHLOROPLASTIC"/>
    <property type="match status" value="1"/>
</dbReference>
<feature type="transmembrane region" description="Helical" evidence="6">
    <location>
        <begin position="176"/>
        <end position="195"/>
    </location>
</feature>
<accession>A0A7K1GE67</accession>
<dbReference type="AlphaFoldDB" id="A0A7K1GE67"/>